<keyword evidence="1" id="KW-0472">Membrane</keyword>
<sequence length="195" mass="21104">MRSVYPSRWPQMDWQLSTLYPFPCVFSSSRAAKSCLAAESALRAHFSCLSARSPYLYVFHIYLGIVGLSFGVPLGDGWCSDSGCGTTSGPTLRRADYLCALAVAARPKLDNRYAAGRCRTPDAVACAVGAACAACACVRVCVSVRARGCVFVCACAFVCVCVRVCVPVRACAKSLWLFIHFIGAMCLWVHRYALE</sequence>
<evidence type="ECO:0000313" key="2">
    <source>
        <dbReference type="EMBL" id="JAA58344.1"/>
    </source>
</evidence>
<accession>L7M5G1</accession>
<name>L7M5G1_RHIPC</name>
<reference evidence="2" key="1">
    <citation type="submission" date="2012-11" db="EMBL/GenBank/DDBJ databases">
        <authorList>
            <person name="Lucero-Rivera Y.E."/>
            <person name="Tovar-Ramirez D."/>
        </authorList>
    </citation>
    <scope>NUCLEOTIDE SEQUENCE</scope>
    <source>
        <tissue evidence="2">Salivary gland</tissue>
    </source>
</reference>
<feature type="transmembrane region" description="Helical" evidence="1">
    <location>
        <begin position="175"/>
        <end position="194"/>
    </location>
</feature>
<protein>
    <submittedName>
        <fullName evidence="2">Uncharacterized protein</fullName>
    </submittedName>
</protein>
<proteinExistence type="evidence at transcript level"/>
<dbReference type="EMBL" id="GACK01006690">
    <property type="protein sequence ID" value="JAA58344.1"/>
    <property type="molecule type" value="mRNA"/>
</dbReference>
<keyword evidence="1" id="KW-1133">Transmembrane helix</keyword>
<feature type="transmembrane region" description="Helical" evidence="1">
    <location>
        <begin position="55"/>
        <end position="74"/>
    </location>
</feature>
<organism evidence="2">
    <name type="scientific">Rhipicephalus pulchellus</name>
    <name type="common">Yellow backed tick</name>
    <name type="synonym">Dermacentor pulchellus</name>
    <dbReference type="NCBI Taxonomy" id="72859"/>
    <lineage>
        <taxon>Eukaryota</taxon>
        <taxon>Metazoa</taxon>
        <taxon>Ecdysozoa</taxon>
        <taxon>Arthropoda</taxon>
        <taxon>Chelicerata</taxon>
        <taxon>Arachnida</taxon>
        <taxon>Acari</taxon>
        <taxon>Parasitiformes</taxon>
        <taxon>Ixodida</taxon>
        <taxon>Ixodoidea</taxon>
        <taxon>Ixodidae</taxon>
        <taxon>Rhipicephalinae</taxon>
        <taxon>Rhipicephalus</taxon>
        <taxon>Rhipicephalus</taxon>
    </lineage>
</organism>
<dbReference type="AlphaFoldDB" id="L7M5G1"/>
<feature type="transmembrane region" description="Helical" evidence="1">
    <location>
        <begin position="149"/>
        <end position="169"/>
    </location>
</feature>
<evidence type="ECO:0000256" key="1">
    <source>
        <dbReference type="SAM" id="Phobius"/>
    </source>
</evidence>
<reference evidence="2" key="2">
    <citation type="journal article" date="2015" name="J. Proteomics">
        <title>Sexual differences in the sialomes of the zebra tick, Rhipicephalus pulchellus.</title>
        <authorList>
            <person name="Tan A.W."/>
            <person name="Francischetti I.M."/>
            <person name="Slovak M."/>
            <person name="Kini R.M."/>
            <person name="Ribeiro J.M."/>
        </authorList>
    </citation>
    <scope>NUCLEOTIDE SEQUENCE</scope>
    <source>
        <tissue evidence="2">Salivary gland</tissue>
    </source>
</reference>
<keyword evidence="1" id="KW-0812">Transmembrane</keyword>